<reference evidence="3" key="2">
    <citation type="submission" date="2020-11" db="EMBL/GenBank/DDBJ databases">
        <authorList>
            <person name="McCartney M.A."/>
            <person name="Auch B."/>
            <person name="Kono T."/>
            <person name="Mallez S."/>
            <person name="Becker A."/>
            <person name="Gohl D.M."/>
            <person name="Silverstein K.A.T."/>
            <person name="Koren S."/>
            <person name="Bechman K.B."/>
            <person name="Herman A."/>
            <person name="Abrahante J.E."/>
            <person name="Garbe J."/>
        </authorList>
    </citation>
    <scope>NUCLEOTIDE SEQUENCE</scope>
    <source>
        <strain evidence="3">Duluth1</strain>
        <tissue evidence="3">Whole animal</tissue>
    </source>
</reference>
<dbReference type="Proteomes" id="UP000828390">
    <property type="component" value="Unassembled WGS sequence"/>
</dbReference>
<feature type="region of interest" description="Disordered" evidence="1">
    <location>
        <begin position="234"/>
        <end position="253"/>
    </location>
</feature>
<keyword evidence="4" id="KW-1185">Reference proteome</keyword>
<sequence>MASVKERKKVIEQPRMCEKISSKVDLMTKHVKGGFECPWQKFQRPGAFNLLRWKLMACGTIPGEETLKLTLPIQKGSALASKVEKENGLTAHPVENVDGLTSPPVENVDGLTSPPVANIDGLTSPLVANVNGLTSPPVENVNGLTSPPVENGDGLTFPPVENVDGLTSPVENLDGVTSPPVENVNSVTSPPVEKLDGVTSPSVANVDGVTSHPVENVDGVTSPSVANVDGVTSHPVENVDGVTSPPVENVDSVTSPPVANVDGVTSPPVANVDGVTSPPVANVDGVTSHPVENVDGVTSPVANVDGVTSPPFANIDGVTFPPVANVDGVTSHPVANVDGVTSLGANVDDFTGQEEDLTAPDKGKTRVTWIGHATLLVEFDGITVLTDPVFGSHAAPRQLSIMPYKRYRPAACQVVDIPHLDAVIISHDHYDHLETNAVLAIHARFPDVHWFVALSTKEWLVKKGCTAENITELEWWQEATYGKIRFVCTPSQHWCQRSPFDLNSRLWCSWLIQGPTQTFYFAGDTGYFEPLFKAIGERYKKIHLAAIPIGAYNPRFITEYQHVDPEEAVLIHEDIKSDTSIGIHWGTFQLTNEHYLEPPHRLKKAMKDRNLDPNKFVCLNIGETWIVGDDREEPNFMKENVKITTEDS</sequence>
<evidence type="ECO:0000256" key="1">
    <source>
        <dbReference type="SAM" id="MobiDB-lite"/>
    </source>
</evidence>
<dbReference type="AlphaFoldDB" id="A0A9D4DUA0"/>
<feature type="domain" description="Metallo-beta-lactamase" evidence="2">
    <location>
        <begin position="384"/>
        <end position="585"/>
    </location>
</feature>
<dbReference type="PANTHER" id="PTHR15032:SF4">
    <property type="entry name" value="N-ACYL-PHOSPHATIDYLETHANOLAMINE-HYDROLYZING PHOSPHOLIPASE D"/>
    <property type="match status" value="1"/>
</dbReference>
<evidence type="ECO:0000313" key="4">
    <source>
        <dbReference type="Proteomes" id="UP000828390"/>
    </source>
</evidence>
<dbReference type="GO" id="GO:0005737">
    <property type="term" value="C:cytoplasm"/>
    <property type="evidence" value="ECO:0007669"/>
    <property type="project" value="TreeGrafter"/>
</dbReference>
<dbReference type="PANTHER" id="PTHR15032">
    <property type="entry name" value="N-ACYL-PHOSPHATIDYLETHANOLAMINE-HYDROLYZING PHOSPHOLIPASE D"/>
    <property type="match status" value="1"/>
</dbReference>
<dbReference type="Pfam" id="PF12706">
    <property type="entry name" value="Lactamase_B_2"/>
    <property type="match status" value="1"/>
</dbReference>
<dbReference type="SUPFAM" id="SSF56281">
    <property type="entry name" value="Metallo-hydrolase/oxidoreductase"/>
    <property type="match status" value="1"/>
</dbReference>
<dbReference type="InterPro" id="IPR036866">
    <property type="entry name" value="RibonucZ/Hydroxyglut_hydro"/>
</dbReference>
<protein>
    <recommendedName>
        <fullName evidence="2">Metallo-beta-lactamase domain-containing protein</fullName>
    </recommendedName>
</protein>
<evidence type="ECO:0000259" key="2">
    <source>
        <dbReference type="Pfam" id="PF12706"/>
    </source>
</evidence>
<evidence type="ECO:0000313" key="3">
    <source>
        <dbReference type="EMBL" id="KAH3768177.1"/>
    </source>
</evidence>
<accession>A0A9D4DUA0</accession>
<dbReference type="InterPro" id="IPR001279">
    <property type="entry name" value="Metallo-B-lactamas"/>
</dbReference>
<name>A0A9D4DUA0_DREPO</name>
<gene>
    <name evidence="3" type="ORF">DPMN_169389</name>
</gene>
<feature type="region of interest" description="Disordered" evidence="1">
    <location>
        <begin position="175"/>
        <end position="199"/>
    </location>
</feature>
<comment type="caution">
    <text evidence="3">The sequence shown here is derived from an EMBL/GenBank/DDBJ whole genome shotgun (WGS) entry which is preliminary data.</text>
</comment>
<proteinExistence type="predicted"/>
<reference evidence="3" key="1">
    <citation type="journal article" date="2019" name="bioRxiv">
        <title>The Genome of the Zebra Mussel, Dreissena polymorpha: A Resource for Invasive Species Research.</title>
        <authorList>
            <person name="McCartney M.A."/>
            <person name="Auch B."/>
            <person name="Kono T."/>
            <person name="Mallez S."/>
            <person name="Zhang Y."/>
            <person name="Obille A."/>
            <person name="Becker A."/>
            <person name="Abrahante J.E."/>
            <person name="Garbe J."/>
            <person name="Badalamenti J.P."/>
            <person name="Herman A."/>
            <person name="Mangelson H."/>
            <person name="Liachko I."/>
            <person name="Sullivan S."/>
            <person name="Sone E.D."/>
            <person name="Koren S."/>
            <person name="Silverstein K.A.T."/>
            <person name="Beckman K.B."/>
            <person name="Gohl D.M."/>
        </authorList>
    </citation>
    <scope>NUCLEOTIDE SEQUENCE</scope>
    <source>
        <strain evidence="3">Duluth1</strain>
        <tissue evidence="3">Whole animal</tissue>
    </source>
</reference>
<dbReference type="EMBL" id="JAIWYP010000009">
    <property type="protein sequence ID" value="KAH3768177.1"/>
    <property type="molecule type" value="Genomic_DNA"/>
</dbReference>
<organism evidence="3 4">
    <name type="scientific">Dreissena polymorpha</name>
    <name type="common">Zebra mussel</name>
    <name type="synonym">Mytilus polymorpha</name>
    <dbReference type="NCBI Taxonomy" id="45954"/>
    <lineage>
        <taxon>Eukaryota</taxon>
        <taxon>Metazoa</taxon>
        <taxon>Spiralia</taxon>
        <taxon>Lophotrochozoa</taxon>
        <taxon>Mollusca</taxon>
        <taxon>Bivalvia</taxon>
        <taxon>Autobranchia</taxon>
        <taxon>Heteroconchia</taxon>
        <taxon>Euheterodonta</taxon>
        <taxon>Imparidentia</taxon>
        <taxon>Neoheterodontei</taxon>
        <taxon>Myida</taxon>
        <taxon>Dreissenoidea</taxon>
        <taxon>Dreissenidae</taxon>
        <taxon>Dreissena</taxon>
    </lineage>
</organism>
<dbReference type="Gene3D" id="3.60.15.10">
    <property type="entry name" value="Ribonuclease Z/Hydroxyacylglutathione hydrolase-like"/>
    <property type="match status" value="1"/>
</dbReference>